<organism evidence="2 3">
    <name type="scientific">Leptospira terpstrae serovar Hualin str. LT 11-33 = ATCC 700639</name>
    <dbReference type="NCBI Taxonomy" id="1257025"/>
    <lineage>
        <taxon>Bacteria</taxon>
        <taxon>Pseudomonadati</taxon>
        <taxon>Spirochaetota</taxon>
        <taxon>Spirochaetia</taxon>
        <taxon>Leptospirales</taxon>
        <taxon>Leptospiraceae</taxon>
        <taxon>Leptospira</taxon>
    </lineage>
</organism>
<dbReference type="Proteomes" id="UP000012371">
    <property type="component" value="Unassembled WGS sequence"/>
</dbReference>
<dbReference type="AlphaFoldDB" id="N1VX54"/>
<evidence type="ECO:0000313" key="2">
    <source>
        <dbReference type="EMBL" id="EMY63113.1"/>
    </source>
</evidence>
<dbReference type="STRING" id="1257025.LEP1GSC203_3587"/>
<name>N1VX54_9LEPT</name>
<comment type="caution">
    <text evidence="2">The sequence shown here is derived from an EMBL/GenBank/DDBJ whole genome shotgun (WGS) entry which is preliminary data.</text>
</comment>
<accession>N1VX54</accession>
<evidence type="ECO:0000256" key="1">
    <source>
        <dbReference type="SAM" id="MobiDB-lite"/>
    </source>
</evidence>
<protein>
    <submittedName>
        <fullName evidence="2">Uncharacterized protein</fullName>
    </submittedName>
</protein>
<evidence type="ECO:0000313" key="3">
    <source>
        <dbReference type="Proteomes" id="UP000012371"/>
    </source>
</evidence>
<gene>
    <name evidence="2" type="ORF">LEP1GSC203_3587</name>
</gene>
<proteinExistence type="predicted"/>
<feature type="compositionally biased region" description="Basic and acidic residues" evidence="1">
    <location>
        <begin position="20"/>
        <end position="33"/>
    </location>
</feature>
<dbReference type="EMBL" id="AOGW02000006">
    <property type="protein sequence ID" value="EMY63113.1"/>
    <property type="molecule type" value="Genomic_DNA"/>
</dbReference>
<reference evidence="2" key="1">
    <citation type="submission" date="2013-03" db="EMBL/GenBank/DDBJ databases">
        <authorList>
            <person name="Harkins D.M."/>
            <person name="Durkin A.S."/>
            <person name="Brinkac L.M."/>
            <person name="Haft D.H."/>
            <person name="Selengut J.D."/>
            <person name="Sanka R."/>
            <person name="DePew J."/>
            <person name="Purushe J."/>
            <person name="Hartskeerl R.A."/>
            <person name="Ahmed A."/>
            <person name="van der Linden H."/>
            <person name="Goris M.G.A."/>
            <person name="Vinetz J.M."/>
            <person name="Sutton G.G."/>
            <person name="Nierman W.C."/>
            <person name="Fouts D.E."/>
        </authorList>
    </citation>
    <scope>NUCLEOTIDE SEQUENCE [LARGE SCALE GENOMIC DNA]</scope>
    <source>
        <strain evidence="2">LT 11-33</strain>
    </source>
</reference>
<keyword evidence="3" id="KW-1185">Reference proteome</keyword>
<sequence length="50" mass="5739">MREGFAGLGLRTIGRRRERTRTPEKPGPEGSRQTKEYKEAFCFGFIGCFL</sequence>
<feature type="region of interest" description="Disordered" evidence="1">
    <location>
        <begin position="1"/>
        <end position="33"/>
    </location>
</feature>